<evidence type="ECO:0000256" key="1">
    <source>
        <dbReference type="ARBA" id="ARBA00001782"/>
    </source>
</evidence>
<dbReference type="GO" id="GO:0006163">
    <property type="term" value="P:purine nucleotide metabolic process"/>
    <property type="evidence" value="ECO:0007669"/>
    <property type="project" value="UniProtKB-ARBA"/>
</dbReference>
<dbReference type="Pfam" id="PF00834">
    <property type="entry name" value="Ribul_P_3_epim"/>
    <property type="match status" value="1"/>
</dbReference>
<protein>
    <recommendedName>
        <fullName evidence="7">ribulose-phosphate 3-epimerase</fullName>
        <ecNumber evidence="7">5.1.3.1</ecNumber>
    </recommendedName>
</protein>
<evidence type="ECO:0000256" key="14">
    <source>
        <dbReference type="ARBA" id="ARBA00057323"/>
    </source>
</evidence>
<comment type="function">
    <text evidence="14">Catalyzes the reversible epimerization of D-ribulose 5-phosphate to D-xylulose 5-phosphate.</text>
</comment>
<keyword evidence="11" id="KW-0464">Manganese</keyword>
<dbReference type="NCBIfam" id="NF004076">
    <property type="entry name" value="PRK05581.1-4"/>
    <property type="match status" value="1"/>
</dbReference>
<comment type="caution">
    <text evidence="16">The sequence shown here is derived from an EMBL/GenBank/DDBJ whole genome shotgun (WGS) entry which is preliminary data.</text>
</comment>
<evidence type="ECO:0000256" key="10">
    <source>
        <dbReference type="ARBA" id="ARBA00023004"/>
    </source>
</evidence>
<dbReference type="OrthoDB" id="1927044at2759"/>
<comment type="catalytic activity">
    <reaction evidence="1">
        <text>D-ribulose 5-phosphate = D-xylulose 5-phosphate</text>
        <dbReference type="Rhea" id="RHEA:13677"/>
        <dbReference type="ChEBI" id="CHEBI:57737"/>
        <dbReference type="ChEBI" id="CHEBI:58121"/>
        <dbReference type="EC" id="5.1.3.1"/>
    </reaction>
</comment>
<dbReference type="GO" id="GO:0005975">
    <property type="term" value="P:carbohydrate metabolic process"/>
    <property type="evidence" value="ECO:0007669"/>
    <property type="project" value="InterPro"/>
</dbReference>
<dbReference type="CDD" id="cd00429">
    <property type="entry name" value="RPE"/>
    <property type="match status" value="1"/>
</dbReference>
<evidence type="ECO:0000256" key="2">
    <source>
        <dbReference type="ARBA" id="ARBA00001936"/>
    </source>
</evidence>
<evidence type="ECO:0000313" key="16">
    <source>
        <dbReference type="EMBL" id="GMH75143.1"/>
    </source>
</evidence>
<keyword evidence="13" id="KW-0119">Carbohydrate metabolism</keyword>
<dbReference type="InterPro" id="IPR000056">
    <property type="entry name" value="Ribul_P_3_epim-like"/>
</dbReference>
<dbReference type="EMBL" id="BRXY01000186">
    <property type="protein sequence ID" value="GMH75143.1"/>
    <property type="molecule type" value="Genomic_DNA"/>
</dbReference>
<accession>A0A9W7AU46</accession>
<evidence type="ECO:0000256" key="5">
    <source>
        <dbReference type="ARBA" id="ARBA00009541"/>
    </source>
</evidence>
<reference evidence="17" key="1">
    <citation type="journal article" date="2023" name="Commun. Biol.">
        <title>Genome analysis of Parmales, the sister group of diatoms, reveals the evolutionary specialization of diatoms from phago-mixotrophs to photoautotrophs.</title>
        <authorList>
            <person name="Ban H."/>
            <person name="Sato S."/>
            <person name="Yoshikawa S."/>
            <person name="Yamada K."/>
            <person name="Nakamura Y."/>
            <person name="Ichinomiya M."/>
            <person name="Sato N."/>
            <person name="Blanc-Mathieu R."/>
            <person name="Endo H."/>
            <person name="Kuwata A."/>
            <person name="Ogata H."/>
        </authorList>
    </citation>
    <scope>NUCLEOTIDE SEQUENCE [LARGE SCALE GENOMIC DNA]</scope>
    <source>
        <strain evidence="17">NIES 3701</strain>
    </source>
</reference>
<evidence type="ECO:0000256" key="11">
    <source>
        <dbReference type="ARBA" id="ARBA00023211"/>
    </source>
</evidence>
<dbReference type="GO" id="GO:0006091">
    <property type="term" value="P:generation of precursor metabolites and energy"/>
    <property type="evidence" value="ECO:0007669"/>
    <property type="project" value="UniProtKB-ARBA"/>
</dbReference>
<keyword evidence="12" id="KW-0413">Isomerase</keyword>
<dbReference type="GO" id="GO:1901135">
    <property type="term" value="P:carbohydrate derivative metabolic process"/>
    <property type="evidence" value="ECO:0007669"/>
    <property type="project" value="UniProtKB-ARBA"/>
</dbReference>
<dbReference type="GO" id="GO:0046872">
    <property type="term" value="F:metal ion binding"/>
    <property type="evidence" value="ECO:0007669"/>
    <property type="project" value="UniProtKB-KW"/>
</dbReference>
<keyword evidence="10" id="KW-0408">Iron</keyword>
<evidence type="ECO:0000256" key="4">
    <source>
        <dbReference type="ARBA" id="ARBA00001954"/>
    </source>
</evidence>
<comment type="cofactor">
    <cofactor evidence="2">
        <name>Mn(2+)</name>
        <dbReference type="ChEBI" id="CHEBI:29035"/>
    </cofactor>
</comment>
<keyword evidence="15" id="KW-0732">Signal</keyword>
<dbReference type="EC" id="5.1.3.1" evidence="7"/>
<evidence type="ECO:0000256" key="15">
    <source>
        <dbReference type="SAM" id="SignalP"/>
    </source>
</evidence>
<comment type="cofactor">
    <cofactor evidence="3">
        <name>Zn(2+)</name>
        <dbReference type="ChEBI" id="CHEBI:29105"/>
    </cofactor>
</comment>
<evidence type="ECO:0000256" key="6">
    <source>
        <dbReference type="ARBA" id="ARBA00011738"/>
    </source>
</evidence>
<dbReference type="Proteomes" id="UP001165085">
    <property type="component" value="Unassembled WGS sequence"/>
</dbReference>
<feature type="signal peptide" evidence="15">
    <location>
        <begin position="1"/>
        <end position="16"/>
    </location>
</feature>
<keyword evidence="8" id="KW-0479">Metal-binding</keyword>
<organism evidence="16 17">
    <name type="scientific">Triparma strigata</name>
    <dbReference type="NCBI Taxonomy" id="1606541"/>
    <lineage>
        <taxon>Eukaryota</taxon>
        <taxon>Sar</taxon>
        <taxon>Stramenopiles</taxon>
        <taxon>Ochrophyta</taxon>
        <taxon>Bolidophyceae</taxon>
        <taxon>Parmales</taxon>
        <taxon>Triparmaceae</taxon>
        <taxon>Triparma</taxon>
    </lineage>
</organism>
<evidence type="ECO:0000256" key="13">
    <source>
        <dbReference type="ARBA" id="ARBA00023277"/>
    </source>
</evidence>
<keyword evidence="9" id="KW-0862">Zinc</keyword>
<comment type="cofactor">
    <cofactor evidence="4">
        <name>Fe(2+)</name>
        <dbReference type="ChEBI" id="CHEBI:29033"/>
    </cofactor>
</comment>
<name>A0A9W7AU46_9STRA</name>
<dbReference type="GO" id="GO:0004750">
    <property type="term" value="F:D-ribulose-phosphate 3-epimerase activity"/>
    <property type="evidence" value="ECO:0007669"/>
    <property type="project" value="UniProtKB-EC"/>
</dbReference>
<comment type="similarity">
    <text evidence="5">Belongs to the ribulose-phosphate 3-epimerase family.</text>
</comment>
<comment type="subunit">
    <text evidence="6">Homodimer.</text>
</comment>
<evidence type="ECO:0000256" key="7">
    <source>
        <dbReference type="ARBA" id="ARBA00013188"/>
    </source>
</evidence>
<proteinExistence type="inferred from homology"/>
<dbReference type="GO" id="GO:0046496">
    <property type="term" value="P:nicotinamide nucleotide metabolic process"/>
    <property type="evidence" value="ECO:0007669"/>
    <property type="project" value="UniProtKB-ARBA"/>
</dbReference>
<evidence type="ECO:0000256" key="3">
    <source>
        <dbReference type="ARBA" id="ARBA00001947"/>
    </source>
</evidence>
<dbReference type="AlphaFoldDB" id="A0A9W7AU46"/>
<dbReference type="FunFam" id="3.20.20.70:FF:000191">
    <property type="entry name" value="ribulose-phosphate 3-epimerase isoform X2"/>
    <property type="match status" value="1"/>
</dbReference>
<evidence type="ECO:0000256" key="8">
    <source>
        <dbReference type="ARBA" id="ARBA00022723"/>
    </source>
</evidence>
<dbReference type="Gene3D" id="3.20.20.70">
    <property type="entry name" value="Aldolase class I"/>
    <property type="match status" value="1"/>
</dbReference>
<gene>
    <name evidence="16" type="ORF">TrST_g5414</name>
</gene>
<evidence type="ECO:0000313" key="17">
    <source>
        <dbReference type="Proteomes" id="UP001165085"/>
    </source>
</evidence>
<dbReference type="InterPro" id="IPR013785">
    <property type="entry name" value="Aldolase_TIM"/>
</dbReference>
<sequence length="267" mass="28248">MKSVLALLFLLNSASAFSTSQQRRVERVKLQKINRELIVSPSVAKANFLHLQQDIDAVVSAGAPWLHLSVQDGYFVPKVSFGSPVVSALRKQYPDTILDCKLGTINPERRVQEFVKAGADIISVHPEATLQLPAVINDIAASGCSPGVVLNPGTPVSLIEPILEDVDVVVVMLVNPGHGGKKYLKQAIDKIQAIQRFASDNDIPLPHISVDGGVSASNSAALIDAGANVLVAGGSVFKSDDKEAVISDLLHGGSETVTISSGRNDFA</sequence>
<evidence type="ECO:0000256" key="9">
    <source>
        <dbReference type="ARBA" id="ARBA00022833"/>
    </source>
</evidence>
<dbReference type="InterPro" id="IPR011060">
    <property type="entry name" value="RibuloseP-bd_barrel"/>
</dbReference>
<dbReference type="SUPFAM" id="SSF51366">
    <property type="entry name" value="Ribulose-phoshate binding barrel"/>
    <property type="match status" value="1"/>
</dbReference>
<feature type="chain" id="PRO_5040885723" description="ribulose-phosphate 3-epimerase" evidence="15">
    <location>
        <begin position="17"/>
        <end position="267"/>
    </location>
</feature>
<keyword evidence="17" id="KW-1185">Reference proteome</keyword>
<evidence type="ECO:0000256" key="12">
    <source>
        <dbReference type="ARBA" id="ARBA00023235"/>
    </source>
</evidence>
<dbReference type="PANTHER" id="PTHR11749">
    <property type="entry name" value="RIBULOSE-5-PHOSPHATE-3-EPIMERASE"/>
    <property type="match status" value="1"/>
</dbReference>